<keyword evidence="1" id="KW-0812">Transmembrane</keyword>
<dbReference type="Gene3D" id="3.30.700.10">
    <property type="entry name" value="Glycoprotein, Type 4 Pilin"/>
    <property type="match status" value="1"/>
</dbReference>
<keyword evidence="1" id="KW-0472">Membrane</keyword>
<sequence>MKRHNYPTTPSARAGFTLIELLTVIAIIGILASILIPVVGKVKESAAKSTCASNLHQLAVGTLTYANDNRGSIPLRPAGSVIYPFPHAFISADWDAFSPYLGNPPKDGIMFCPGPLKAWRSTETPGYAATGTTANYVTYSYFGNLPLKAAIVAGFGAGTPNVLKQRSNVPDNFPLWTCLTYRSAGRSYGHSDPEPVTGSVQGQNAAHADGSVRWVKGPALVSYFESAGVDFYAPAPVL</sequence>
<gene>
    <name evidence="2" type="ORF">FPL22_12515</name>
</gene>
<comment type="caution">
    <text evidence="2">The sequence shown here is derived from an EMBL/GenBank/DDBJ whole genome shotgun (WGS) entry which is preliminary data.</text>
</comment>
<dbReference type="RefSeq" id="WP_144230755.1">
    <property type="nucleotide sequence ID" value="NZ_CBCRVV010000006.1"/>
</dbReference>
<proteinExistence type="predicted"/>
<dbReference type="EMBL" id="VMBG01000002">
    <property type="protein sequence ID" value="TSJ76934.1"/>
    <property type="molecule type" value="Genomic_DNA"/>
</dbReference>
<dbReference type="Pfam" id="PF07963">
    <property type="entry name" value="N_methyl"/>
    <property type="match status" value="1"/>
</dbReference>
<dbReference type="PANTHER" id="PTHR30093">
    <property type="entry name" value="GENERAL SECRETION PATHWAY PROTEIN G"/>
    <property type="match status" value="1"/>
</dbReference>
<name>A0A556QJV8_9BACT</name>
<accession>A0A556QJV8</accession>
<evidence type="ECO:0000313" key="2">
    <source>
        <dbReference type="EMBL" id="TSJ76934.1"/>
    </source>
</evidence>
<dbReference type="PANTHER" id="PTHR30093:SF2">
    <property type="entry name" value="TYPE II SECRETION SYSTEM PROTEIN H"/>
    <property type="match status" value="1"/>
</dbReference>
<dbReference type="PROSITE" id="PS00409">
    <property type="entry name" value="PROKAR_NTER_METHYL"/>
    <property type="match status" value="1"/>
</dbReference>
<protein>
    <submittedName>
        <fullName evidence="2">Type II secretion system protein</fullName>
    </submittedName>
</protein>
<dbReference type="AlphaFoldDB" id="A0A556QJV8"/>
<feature type="transmembrane region" description="Helical" evidence="1">
    <location>
        <begin position="21"/>
        <end position="40"/>
    </location>
</feature>
<evidence type="ECO:0000313" key="3">
    <source>
        <dbReference type="Proteomes" id="UP000315648"/>
    </source>
</evidence>
<dbReference type="OrthoDB" id="195052at2"/>
<keyword evidence="3" id="KW-1185">Reference proteome</keyword>
<evidence type="ECO:0000256" key="1">
    <source>
        <dbReference type="SAM" id="Phobius"/>
    </source>
</evidence>
<dbReference type="InterPro" id="IPR045584">
    <property type="entry name" value="Pilin-like"/>
</dbReference>
<dbReference type="Proteomes" id="UP000315648">
    <property type="component" value="Unassembled WGS sequence"/>
</dbReference>
<dbReference type="NCBIfam" id="TIGR02532">
    <property type="entry name" value="IV_pilin_GFxxxE"/>
    <property type="match status" value="1"/>
</dbReference>
<dbReference type="SUPFAM" id="SSF54523">
    <property type="entry name" value="Pili subunits"/>
    <property type="match status" value="1"/>
</dbReference>
<organism evidence="2 3">
    <name type="scientific">Rariglobus hedericola</name>
    <dbReference type="NCBI Taxonomy" id="2597822"/>
    <lineage>
        <taxon>Bacteria</taxon>
        <taxon>Pseudomonadati</taxon>
        <taxon>Verrucomicrobiota</taxon>
        <taxon>Opitutia</taxon>
        <taxon>Opitutales</taxon>
        <taxon>Opitutaceae</taxon>
        <taxon>Rariglobus</taxon>
    </lineage>
</organism>
<keyword evidence="1" id="KW-1133">Transmembrane helix</keyword>
<reference evidence="2 3" key="1">
    <citation type="submission" date="2019-07" db="EMBL/GenBank/DDBJ databases">
        <title>Description of 53C-WASEF.</title>
        <authorList>
            <person name="Pitt A."/>
            <person name="Hahn M.W."/>
        </authorList>
    </citation>
    <scope>NUCLEOTIDE SEQUENCE [LARGE SCALE GENOMIC DNA]</scope>
    <source>
        <strain evidence="2 3">53C-WASEF</strain>
    </source>
</reference>
<dbReference type="InterPro" id="IPR012902">
    <property type="entry name" value="N_methyl_site"/>
</dbReference>